<evidence type="ECO:0000313" key="5">
    <source>
        <dbReference type="Proteomes" id="UP001140949"/>
    </source>
</evidence>
<dbReference type="InterPro" id="IPR048354">
    <property type="entry name" value="TOD1_MUCI70_glycTrfase_dom"/>
</dbReference>
<feature type="compositionally biased region" description="Acidic residues" evidence="1">
    <location>
        <begin position="183"/>
        <end position="201"/>
    </location>
</feature>
<evidence type="ECO:0000259" key="3">
    <source>
        <dbReference type="Pfam" id="PF04765"/>
    </source>
</evidence>
<dbReference type="PANTHER" id="PTHR12956">
    <property type="entry name" value="ALKALINE CERAMIDASE-RELATED"/>
    <property type="match status" value="1"/>
</dbReference>
<evidence type="ECO:0000256" key="1">
    <source>
        <dbReference type="SAM" id="MobiDB-lite"/>
    </source>
</evidence>
<dbReference type="PANTHER" id="PTHR12956:SF24">
    <property type="entry name" value="TRANSMEMBRANE PROTEIN (DUF616)"/>
    <property type="match status" value="1"/>
</dbReference>
<feature type="region of interest" description="Disordered" evidence="1">
    <location>
        <begin position="175"/>
        <end position="261"/>
    </location>
</feature>
<feature type="compositionally biased region" description="Low complexity" evidence="1">
    <location>
        <begin position="232"/>
        <end position="245"/>
    </location>
</feature>
<reference evidence="4" key="2">
    <citation type="submission" date="2023-04" db="EMBL/GenBank/DDBJ databases">
        <authorList>
            <person name="Bruccoleri R.E."/>
            <person name="Oakeley E.J."/>
            <person name="Faust A.-M."/>
            <person name="Dessus-Babus S."/>
            <person name="Altorfer M."/>
            <person name="Burckhardt D."/>
            <person name="Oertli M."/>
            <person name="Naumann U."/>
            <person name="Petersen F."/>
            <person name="Wong J."/>
        </authorList>
    </citation>
    <scope>NUCLEOTIDE SEQUENCE</scope>
    <source>
        <strain evidence="4">GSM-AAB239-AS_SAM_17_03QT</strain>
        <tissue evidence="4">Leaf</tissue>
    </source>
</reference>
<reference evidence="4" key="1">
    <citation type="journal article" date="2023" name="GigaByte">
        <title>Genome assembly of the bearded iris, Iris pallida Lam.</title>
        <authorList>
            <person name="Bruccoleri R.E."/>
            <person name="Oakeley E.J."/>
            <person name="Faust A.M.E."/>
            <person name="Altorfer M."/>
            <person name="Dessus-Babus S."/>
            <person name="Burckhardt D."/>
            <person name="Oertli M."/>
            <person name="Naumann U."/>
            <person name="Petersen F."/>
            <person name="Wong J."/>
        </authorList>
    </citation>
    <scope>NUCLEOTIDE SEQUENCE</scope>
    <source>
        <strain evidence="4">GSM-AAB239-AS_SAM_17_03QT</strain>
    </source>
</reference>
<keyword evidence="2" id="KW-0472">Membrane</keyword>
<dbReference type="InterPro" id="IPR006852">
    <property type="entry name" value="TOD1_MUCI70"/>
</dbReference>
<organism evidence="4 5">
    <name type="scientific">Iris pallida</name>
    <name type="common">Sweet iris</name>
    <dbReference type="NCBI Taxonomy" id="29817"/>
    <lineage>
        <taxon>Eukaryota</taxon>
        <taxon>Viridiplantae</taxon>
        <taxon>Streptophyta</taxon>
        <taxon>Embryophyta</taxon>
        <taxon>Tracheophyta</taxon>
        <taxon>Spermatophyta</taxon>
        <taxon>Magnoliopsida</taxon>
        <taxon>Liliopsida</taxon>
        <taxon>Asparagales</taxon>
        <taxon>Iridaceae</taxon>
        <taxon>Iridoideae</taxon>
        <taxon>Irideae</taxon>
        <taxon>Iris</taxon>
    </lineage>
</organism>
<feature type="compositionally biased region" description="Basic and acidic residues" evidence="1">
    <location>
        <begin position="202"/>
        <end position="223"/>
    </location>
</feature>
<protein>
    <recommendedName>
        <fullName evidence="3">TOD1/MUCI70 glycosyltransferase-like domain-containing protein</fullName>
    </recommendedName>
</protein>
<comment type="caution">
    <text evidence="4">The sequence shown here is derived from an EMBL/GenBank/DDBJ whole genome shotgun (WGS) entry which is preliminary data.</text>
</comment>
<evidence type="ECO:0000256" key="2">
    <source>
        <dbReference type="SAM" id="Phobius"/>
    </source>
</evidence>
<feature type="compositionally biased region" description="Basic and acidic residues" evidence="1">
    <location>
        <begin position="129"/>
        <end position="149"/>
    </location>
</feature>
<feature type="compositionally biased region" description="Basic residues" evidence="1">
    <location>
        <begin position="248"/>
        <end position="259"/>
    </location>
</feature>
<dbReference type="Proteomes" id="UP001140949">
    <property type="component" value="Unassembled WGS sequence"/>
</dbReference>
<name>A0AAX6E219_IRIPA</name>
<feature type="compositionally biased region" description="Gly residues" evidence="1">
    <location>
        <begin position="150"/>
        <end position="159"/>
    </location>
</feature>
<feature type="transmembrane region" description="Helical" evidence="2">
    <location>
        <begin position="41"/>
        <end position="63"/>
    </location>
</feature>
<sequence length="622" mass="72184">MAQQRQQFGSLALGDQVGIRIPGKIQTRIRRSARPDKPRRLLSPLVVFLITLSLGLLLTLLAFSSLSNSKENEIDLEEDGISRRNSTAFSKELKFGRGSGAVGRDSRYWDRDDRRRDQDYEENDVLVHPTERTEHKHDQELSKEEKERNGGGGGGGLYNEGGRAELETYKEEYENSLKMKNNEEEDEYDDDGIDAEDEVEEQERSKEEEESKKDAIFSVKEKVSSQVARNAGSSGSKGEKSLGSGKRTGSKRKPKHHKFSGSSCEMKFLNSTAQLVEPVENKKFSRFSLQYVEVEERPNESMDWEPKFAGHQTLQEREESFYARDQKINCGFVKGPKGSPSTGFDLAEDDVRYMKSCHIAVSSCIFGNSDHLRTPYSKLITKQSRKNVCFVMFMDEQTLQTLSSEGQKMDNMGYIGLWKIIVVKNLPYTDMRRVGKVPKFLAHRLFPSARYSIWLDSKLRLQRDPSLILEYFLWRKGYEYAISNHYDRHCVWEEVLQNKKLNKFNHSIIDQQFEFYQSDGLKRFDPSDPNKLLPSHVPEGSFIVRAHTPMSNLFSCLWFNEVERFTPRDQLSFAYTYLKLRKKNPKKTFHLNMFKDCERRSITKLYRHRAEDRRNLSTQAMR</sequence>
<evidence type="ECO:0000313" key="4">
    <source>
        <dbReference type="EMBL" id="KAJ6798147.1"/>
    </source>
</evidence>
<accession>A0AAX6E219</accession>
<dbReference type="EMBL" id="JANAVB010040417">
    <property type="protein sequence ID" value="KAJ6798147.1"/>
    <property type="molecule type" value="Genomic_DNA"/>
</dbReference>
<keyword evidence="2" id="KW-0812">Transmembrane</keyword>
<proteinExistence type="predicted"/>
<keyword evidence="2" id="KW-1133">Transmembrane helix</keyword>
<feature type="region of interest" description="Disordered" evidence="1">
    <location>
        <begin position="120"/>
        <end position="162"/>
    </location>
</feature>
<dbReference type="AlphaFoldDB" id="A0AAX6E219"/>
<keyword evidence="5" id="KW-1185">Reference proteome</keyword>
<feature type="domain" description="TOD1/MUCI70 glycosyltransferase-like" evidence="3">
    <location>
        <begin position="289"/>
        <end position="608"/>
    </location>
</feature>
<gene>
    <name evidence="4" type="ORF">M6B38_213675</name>
</gene>
<dbReference type="Pfam" id="PF04765">
    <property type="entry name" value="TOD1_MUCI70"/>
    <property type="match status" value="1"/>
</dbReference>